<name>A0A2I0I9R2_PUNGR</name>
<dbReference type="Proteomes" id="UP000233551">
    <property type="component" value="Unassembled WGS sequence"/>
</dbReference>
<protein>
    <recommendedName>
        <fullName evidence="2">protein-serine/threonine phosphatase</fullName>
        <ecNumber evidence="2">3.1.3.16</ecNumber>
    </recommendedName>
</protein>
<reference evidence="8 9" key="1">
    <citation type="submission" date="2017-11" db="EMBL/GenBank/DDBJ databases">
        <title>De-novo sequencing of pomegranate (Punica granatum L.) genome.</title>
        <authorList>
            <person name="Akparov Z."/>
            <person name="Amiraslanov A."/>
            <person name="Hajiyeva S."/>
            <person name="Abbasov M."/>
            <person name="Kaur K."/>
            <person name="Hamwieh A."/>
            <person name="Solovyev V."/>
            <person name="Salamov A."/>
            <person name="Braich B."/>
            <person name="Kosarev P."/>
            <person name="Mahmoud A."/>
            <person name="Hajiyev E."/>
            <person name="Babayeva S."/>
            <person name="Izzatullayeva V."/>
            <person name="Mammadov A."/>
            <person name="Mammadov A."/>
            <person name="Sharifova S."/>
            <person name="Ojaghi J."/>
            <person name="Eynullazada K."/>
            <person name="Bayramov B."/>
            <person name="Abdulazimova A."/>
            <person name="Shahmuradov I."/>
        </authorList>
    </citation>
    <scope>NUCLEOTIDE SEQUENCE [LARGE SCALE GENOMIC DNA]</scope>
    <source>
        <strain evidence="9">cv. AG2017</strain>
        <tissue evidence="8">Leaf</tissue>
    </source>
</reference>
<dbReference type="PANTHER" id="PTHR23081">
    <property type="entry name" value="RNA POLYMERASE II CTD PHOSPHATASE"/>
    <property type="match status" value="1"/>
</dbReference>
<comment type="caution">
    <text evidence="8">The sequence shown here is derived from an EMBL/GenBank/DDBJ whole genome shotgun (WGS) entry which is preliminary data.</text>
</comment>
<feature type="non-terminal residue" evidence="8">
    <location>
        <position position="282"/>
    </location>
</feature>
<dbReference type="EMBL" id="PGOL01003664">
    <property type="protein sequence ID" value="PKI40106.1"/>
    <property type="molecule type" value="Genomic_DNA"/>
</dbReference>
<gene>
    <name evidence="8" type="ORF">CRG98_039478</name>
</gene>
<evidence type="ECO:0000256" key="5">
    <source>
        <dbReference type="ARBA" id="ARBA00047761"/>
    </source>
</evidence>
<evidence type="ECO:0000256" key="4">
    <source>
        <dbReference type="ARBA" id="ARBA00023242"/>
    </source>
</evidence>
<accession>A0A2I0I9R2</accession>
<dbReference type="GO" id="GO:0008420">
    <property type="term" value="F:RNA polymerase II CTD heptapeptide repeat phosphatase activity"/>
    <property type="evidence" value="ECO:0007669"/>
    <property type="project" value="InterPro"/>
</dbReference>
<keyword evidence="9" id="KW-1185">Reference proteome</keyword>
<dbReference type="PANTHER" id="PTHR23081:SF0">
    <property type="entry name" value="RNA POLYMERASE II C-TERMINAL DOMAIN PHOSPHATASE-LIKE 1"/>
    <property type="match status" value="1"/>
</dbReference>
<dbReference type="AlphaFoldDB" id="A0A2I0I9R2"/>
<dbReference type="STRING" id="22663.A0A2I0I9R2"/>
<comment type="catalytic activity">
    <reaction evidence="6">
        <text>O-phospho-L-threonyl-[protein] + H2O = L-threonyl-[protein] + phosphate</text>
        <dbReference type="Rhea" id="RHEA:47004"/>
        <dbReference type="Rhea" id="RHEA-COMP:11060"/>
        <dbReference type="Rhea" id="RHEA-COMP:11605"/>
        <dbReference type="ChEBI" id="CHEBI:15377"/>
        <dbReference type="ChEBI" id="CHEBI:30013"/>
        <dbReference type="ChEBI" id="CHEBI:43474"/>
        <dbReference type="ChEBI" id="CHEBI:61977"/>
        <dbReference type="EC" id="3.1.3.16"/>
    </reaction>
</comment>
<comment type="subcellular location">
    <subcellularLocation>
        <location evidence="1">Nucleus</location>
    </subcellularLocation>
</comment>
<dbReference type="InterPro" id="IPR039189">
    <property type="entry name" value="Fcp1"/>
</dbReference>
<dbReference type="GO" id="GO:0005634">
    <property type="term" value="C:nucleus"/>
    <property type="evidence" value="ECO:0007669"/>
    <property type="project" value="UniProtKB-SubCell"/>
</dbReference>
<evidence type="ECO:0000256" key="6">
    <source>
        <dbReference type="ARBA" id="ARBA00048336"/>
    </source>
</evidence>
<feature type="region of interest" description="Disordered" evidence="7">
    <location>
        <begin position="23"/>
        <end position="56"/>
    </location>
</feature>
<evidence type="ECO:0000256" key="7">
    <source>
        <dbReference type="SAM" id="MobiDB-lite"/>
    </source>
</evidence>
<evidence type="ECO:0000256" key="2">
    <source>
        <dbReference type="ARBA" id="ARBA00013081"/>
    </source>
</evidence>
<evidence type="ECO:0000256" key="1">
    <source>
        <dbReference type="ARBA" id="ARBA00004123"/>
    </source>
</evidence>
<organism evidence="8 9">
    <name type="scientific">Punica granatum</name>
    <name type="common">Pomegranate</name>
    <dbReference type="NCBI Taxonomy" id="22663"/>
    <lineage>
        <taxon>Eukaryota</taxon>
        <taxon>Viridiplantae</taxon>
        <taxon>Streptophyta</taxon>
        <taxon>Embryophyta</taxon>
        <taxon>Tracheophyta</taxon>
        <taxon>Spermatophyta</taxon>
        <taxon>Magnoliopsida</taxon>
        <taxon>eudicotyledons</taxon>
        <taxon>Gunneridae</taxon>
        <taxon>Pentapetalae</taxon>
        <taxon>rosids</taxon>
        <taxon>malvids</taxon>
        <taxon>Myrtales</taxon>
        <taxon>Lythraceae</taxon>
        <taxon>Punica</taxon>
    </lineage>
</organism>
<evidence type="ECO:0000313" key="9">
    <source>
        <dbReference type="Proteomes" id="UP000233551"/>
    </source>
</evidence>
<sequence>MLKSVVYYGEELLGEVEVYLQQQQQQRQEGGGEDGEDYYNNNNYHDDGNYKNNTYNNGRGKMIEDVVKERIKIGHFSQPSERCPPLAVLHTITSTGVCFKMESKSMENSPLSLLHSSCIRDNKTAIMPLGKEELHLVAMFSRNNDRQYPCFWGFSVQAGLYSSCLVMLNLRCLGIVFDLDETLIVANTMRSFEDRIEALQRKISADSDPQRISGMLAEVKRYQDDKSILKQYVENDQVVDNGKVIKIQSEVVPALSDNHQTVVRPLIRMQEKNIILTRINPQ</sequence>
<keyword evidence="3" id="KW-0378">Hydrolase</keyword>
<evidence type="ECO:0000313" key="8">
    <source>
        <dbReference type="EMBL" id="PKI40106.1"/>
    </source>
</evidence>
<dbReference type="EC" id="3.1.3.16" evidence="2"/>
<evidence type="ECO:0000256" key="3">
    <source>
        <dbReference type="ARBA" id="ARBA00022801"/>
    </source>
</evidence>
<proteinExistence type="predicted"/>
<comment type="catalytic activity">
    <reaction evidence="5">
        <text>O-phospho-L-seryl-[protein] + H2O = L-seryl-[protein] + phosphate</text>
        <dbReference type="Rhea" id="RHEA:20629"/>
        <dbReference type="Rhea" id="RHEA-COMP:9863"/>
        <dbReference type="Rhea" id="RHEA-COMP:11604"/>
        <dbReference type="ChEBI" id="CHEBI:15377"/>
        <dbReference type="ChEBI" id="CHEBI:29999"/>
        <dbReference type="ChEBI" id="CHEBI:43474"/>
        <dbReference type="ChEBI" id="CHEBI:83421"/>
        <dbReference type="EC" id="3.1.3.16"/>
    </reaction>
</comment>
<keyword evidence="4" id="KW-0539">Nucleus</keyword>